<name>A0A091EFF3_FUKDA</name>
<gene>
    <name evidence="2" type="ORF">H920_04437</name>
</gene>
<accession>A0A091EFF3</accession>
<keyword evidence="3" id="KW-1185">Reference proteome</keyword>
<proteinExistence type="predicted"/>
<feature type="region of interest" description="Disordered" evidence="1">
    <location>
        <begin position="44"/>
        <end position="65"/>
    </location>
</feature>
<evidence type="ECO:0000313" key="3">
    <source>
        <dbReference type="Proteomes" id="UP000028990"/>
    </source>
</evidence>
<evidence type="ECO:0000313" key="2">
    <source>
        <dbReference type="EMBL" id="KFO34116.1"/>
    </source>
</evidence>
<protein>
    <submittedName>
        <fullName evidence="2">Uncharacterized protein</fullName>
    </submittedName>
</protein>
<organism evidence="2 3">
    <name type="scientific">Fukomys damarensis</name>
    <name type="common">Damaraland mole rat</name>
    <name type="synonym">Cryptomys damarensis</name>
    <dbReference type="NCBI Taxonomy" id="885580"/>
    <lineage>
        <taxon>Eukaryota</taxon>
        <taxon>Metazoa</taxon>
        <taxon>Chordata</taxon>
        <taxon>Craniata</taxon>
        <taxon>Vertebrata</taxon>
        <taxon>Euteleostomi</taxon>
        <taxon>Mammalia</taxon>
        <taxon>Eutheria</taxon>
        <taxon>Euarchontoglires</taxon>
        <taxon>Glires</taxon>
        <taxon>Rodentia</taxon>
        <taxon>Hystricomorpha</taxon>
        <taxon>Bathyergidae</taxon>
        <taxon>Fukomys</taxon>
    </lineage>
</organism>
<dbReference type="AlphaFoldDB" id="A0A091EFF3"/>
<dbReference type="EMBL" id="KN122016">
    <property type="protein sequence ID" value="KFO34116.1"/>
    <property type="molecule type" value="Genomic_DNA"/>
</dbReference>
<dbReference type="Proteomes" id="UP000028990">
    <property type="component" value="Unassembled WGS sequence"/>
</dbReference>
<reference evidence="2 3" key="1">
    <citation type="submission" date="2013-11" db="EMBL/GenBank/DDBJ databases">
        <title>The Damaraland mole rat (Fukomys damarensis) genome and evolution of African mole rats.</title>
        <authorList>
            <person name="Gladyshev V.N."/>
            <person name="Fang X."/>
        </authorList>
    </citation>
    <scope>NUCLEOTIDE SEQUENCE [LARGE SCALE GENOMIC DNA]</scope>
    <source>
        <tissue evidence="2">Liver</tissue>
    </source>
</reference>
<feature type="compositionally biased region" description="Polar residues" evidence="1">
    <location>
        <begin position="44"/>
        <end position="58"/>
    </location>
</feature>
<sequence length="174" mass="19976">MTWLQDQSSKCTPYQTLKLITMLFEDDEMFEEVTQKSAKVSCSLKTTPTPETGKTQANKAAGKSRHLFSRSDVKRTQKSTAKPGQNPCCEKPWNELVPQRPLVSKFLLPGCAAQEAAFREQGRFTKGLHKTKPKDVQWELEQETQSIMDIEAVYVCVLESYCLYFQNYLQPKWL</sequence>
<evidence type="ECO:0000256" key="1">
    <source>
        <dbReference type="SAM" id="MobiDB-lite"/>
    </source>
</evidence>